<reference evidence="7" key="1">
    <citation type="submission" date="2002-06" db="EMBL/GenBank/DDBJ databases">
        <title>Gj446 Griffithsia japonica light harvest protein gene.</title>
        <authorList>
            <person name="Liu C.L."/>
            <person name="Lee Y.K."/>
            <person name="Lee H.K."/>
        </authorList>
    </citation>
    <scope>NUCLEOTIDE SEQUENCE</scope>
    <source>
        <strain evidence="7">Gj446</strain>
    </source>
</reference>
<feature type="transmembrane region" description="Helical" evidence="6">
    <location>
        <begin position="76"/>
        <end position="93"/>
    </location>
</feature>
<dbReference type="GO" id="GO:0009765">
    <property type="term" value="P:photosynthesis, light harvesting"/>
    <property type="evidence" value="ECO:0007669"/>
    <property type="project" value="InterPro"/>
</dbReference>
<dbReference type="EMBL" id="AF517869">
    <property type="protein sequence ID" value="AAP80710.1"/>
    <property type="molecule type" value="mRNA"/>
</dbReference>
<feature type="binding site" evidence="5">
    <location>
        <position position="58"/>
    </location>
    <ligand>
        <name>chlorophyll a</name>
        <dbReference type="ChEBI" id="CHEBI:58416"/>
        <label>1</label>
    </ligand>
</feature>
<name>Q7XY92_GRIJA</name>
<feature type="binding site" evidence="5">
    <location>
        <position position="70"/>
    </location>
    <ligand>
        <name>chlorophyll a</name>
        <dbReference type="ChEBI" id="CHEBI:58416"/>
        <label>1</label>
    </ligand>
</feature>
<keyword evidence="3" id="KW-0602">Photosynthesis</keyword>
<evidence type="ECO:0000256" key="4">
    <source>
        <dbReference type="ARBA" id="ARBA00022640"/>
    </source>
</evidence>
<dbReference type="GO" id="GO:0009507">
    <property type="term" value="C:chloroplast"/>
    <property type="evidence" value="ECO:0007669"/>
    <property type="project" value="UniProtKB-SubCell"/>
</dbReference>
<evidence type="ECO:0000256" key="3">
    <source>
        <dbReference type="ARBA" id="ARBA00022531"/>
    </source>
</evidence>
<keyword evidence="5" id="KW-0148">Chlorophyll</keyword>
<sequence length="206" mass="22093">GTRIARTAFAGAAVSRAAAPAKARFSMDASASVPFLERPPKLDGSLPGDVGFDPCGFSNAFELNFLREAELKHGRICMLAILGWVFPELVGHLPNEAYSATNPLYAVGSVGWLPIIQILAFIAICEAKGVAKVYDENCANPGNYGFDPFGLTANPKTKQHYELAEIKNGRLAMCAIGGAIHHALLRNVGLVEQITSGKWFGGYYLH</sequence>
<feature type="non-terminal residue" evidence="7">
    <location>
        <position position="1"/>
    </location>
</feature>
<dbReference type="Gene3D" id="1.10.3460.10">
    <property type="entry name" value="Chlorophyll a/b binding protein domain"/>
    <property type="match status" value="1"/>
</dbReference>
<protein>
    <submittedName>
        <fullName evidence="7">Light-harvest protein</fullName>
    </submittedName>
</protein>
<organism evidence="7">
    <name type="scientific">Griffithsia japonica</name>
    <name type="common">Red alga</name>
    <dbReference type="NCBI Taxonomy" id="83288"/>
    <lineage>
        <taxon>Eukaryota</taxon>
        <taxon>Rhodophyta</taxon>
        <taxon>Florideophyceae</taxon>
        <taxon>Rhodymeniophycidae</taxon>
        <taxon>Ceramiales</taxon>
        <taxon>Ceramiaceae</taxon>
        <taxon>Griffithsia</taxon>
    </lineage>
</organism>
<dbReference type="GO" id="GO:0016020">
    <property type="term" value="C:membrane"/>
    <property type="evidence" value="ECO:0007669"/>
    <property type="project" value="InterPro"/>
</dbReference>
<dbReference type="SUPFAM" id="SSF103511">
    <property type="entry name" value="Chlorophyll a-b binding protein"/>
    <property type="match status" value="1"/>
</dbReference>
<dbReference type="AlphaFoldDB" id="Q7XY92"/>
<evidence type="ECO:0000313" key="7">
    <source>
        <dbReference type="EMBL" id="AAP80710.1"/>
    </source>
</evidence>
<keyword evidence="6" id="KW-0472">Membrane</keyword>
<feature type="binding site" description="axial binding residue" evidence="5">
    <location>
        <position position="126"/>
    </location>
    <ligand>
        <name>chlorophyll b</name>
        <dbReference type="ChEBI" id="CHEBI:61721"/>
        <label>1</label>
    </ligand>
    <ligandPart>
        <name>Mg</name>
        <dbReference type="ChEBI" id="CHEBI:25107"/>
    </ligandPart>
</feature>
<feature type="transmembrane region" description="Helical" evidence="6">
    <location>
        <begin position="105"/>
        <end position="125"/>
    </location>
</feature>
<keyword evidence="6" id="KW-0812">Transmembrane</keyword>
<feature type="binding site" description="axial binding residue" evidence="5">
    <location>
        <position position="75"/>
    </location>
    <ligand>
        <name>chlorophyll b</name>
        <dbReference type="ChEBI" id="CHEBI:61721"/>
        <label>1</label>
    </ligand>
    <ligandPart>
        <name>Mg</name>
        <dbReference type="ChEBI" id="CHEBI:25107"/>
    </ligandPart>
</feature>
<keyword evidence="2" id="KW-0150">Chloroplast</keyword>
<proteinExistence type="evidence at transcript level"/>
<evidence type="ECO:0000256" key="6">
    <source>
        <dbReference type="SAM" id="Phobius"/>
    </source>
</evidence>
<comment type="subcellular location">
    <subcellularLocation>
        <location evidence="1">Plastid</location>
        <location evidence="1">Chloroplast</location>
    </subcellularLocation>
</comment>
<evidence type="ECO:0000256" key="5">
    <source>
        <dbReference type="PIRSR" id="PIRSR601344-1"/>
    </source>
</evidence>
<feature type="binding site" evidence="5">
    <location>
        <position position="165"/>
    </location>
    <ligand>
        <name>chlorophyll a</name>
        <dbReference type="ChEBI" id="CHEBI:58416"/>
        <label>1</label>
    </ligand>
</feature>
<keyword evidence="6" id="KW-1133">Transmembrane helix</keyword>
<dbReference type="PANTHER" id="PTHR21649">
    <property type="entry name" value="CHLOROPHYLL A/B BINDING PROTEIN"/>
    <property type="match status" value="1"/>
</dbReference>
<keyword evidence="5" id="KW-0157">Chromophore</keyword>
<evidence type="ECO:0000256" key="1">
    <source>
        <dbReference type="ARBA" id="ARBA00004229"/>
    </source>
</evidence>
<feature type="binding site" evidence="5">
    <location>
        <position position="73"/>
    </location>
    <ligand>
        <name>chlorophyll a</name>
        <dbReference type="ChEBI" id="CHEBI:58416"/>
        <label>1</label>
    </ligand>
</feature>
<dbReference type="InterPro" id="IPR022796">
    <property type="entry name" value="Chloroa_b-bind"/>
</dbReference>
<evidence type="ECO:0000256" key="2">
    <source>
        <dbReference type="ARBA" id="ARBA00022528"/>
    </source>
</evidence>
<accession>Q7XY92</accession>
<feature type="binding site" evidence="5">
    <location>
        <position position="170"/>
    </location>
    <ligand>
        <name>chlorophyll a</name>
        <dbReference type="ChEBI" id="CHEBI:58416"/>
        <label>1</label>
    </ligand>
</feature>
<keyword evidence="4" id="KW-0934">Plastid</keyword>
<dbReference type="Pfam" id="PF00504">
    <property type="entry name" value="Chloroa_b-bind"/>
    <property type="match status" value="1"/>
</dbReference>
<dbReference type="InterPro" id="IPR001344">
    <property type="entry name" value="Chloro_AB-bd_pln"/>
</dbReference>
<dbReference type="GO" id="GO:0016168">
    <property type="term" value="F:chlorophyll binding"/>
    <property type="evidence" value="ECO:0007669"/>
    <property type="project" value="UniProtKB-KW"/>
</dbReference>
<feature type="binding site" evidence="5">
    <location>
        <position position="168"/>
    </location>
    <ligand>
        <name>chlorophyll b</name>
        <dbReference type="ChEBI" id="CHEBI:61721"/>
        <label>4</label>
    </ligand>
</feature>